<dbReference type="Proteomes" id="UP000248887">
    <property type="component" value="Unassembled WGS sequence"/>
</dbReference>
<sequence length="317" mass="33576">MDVALIPPSSVPIAMPVIPGWALPSGPVTNPAEAAFLAGAALNSLDNLVRSNPPWAGVWRARLALSCAAAAARHAGRTEDEAALRDAWMLRPADGDPGPAGRLLATWRRLAERSPMMDATTLESTCGLLGLSWRPELIALPDEIDRYLREGRAAPLFAAAVLRAVDKTAPNAGLLGWWLADQVLARRLRWPLPLPLLMAEAHSAAFRGTGRGGRLRPGDDGFEAALCLAVAQGAARACRVAAEIAPRAARLLAVAPKLRAKGAGEAIALLLDDDAVPGTLATAKLSRWGARRLFERLEALGAVRELTGRSAFRLYGL</sequence>
<name>A0A2W5R9E4_ANCNO</name>
<protein>
    <recommendedName>
        <fullName evidence="3">DUF1403 domain-containing protein</fullName>
    </recommendedName>
</protein>
<evidence type="ECO:0008006" key="3">
    <source>
        <dbReference type="Google" id="ProtNLM"/>
    </source>
</evidence>
<evidence type="ECO:0000313" key="1">
    <source>
        <dbReference type="EMBL" id="PZQ83485.1"/>
    </source>
</evidence>
<dbReference type="Pfam" id="PF07183">
    <property type="entry name" value="DUF1403"/>
    <property type="match status" value="1"/>
</dbReference>
<comment type="caution">
    <text evidence="1">The sequence shown here is derived from an EMBL/GenBank/DDBJ whole genome shotgun (WGS) entry which is preliminary data.</text>
</comment>
<proteinExistence type="predicted"/>
<organism evidence="1 2">
    <name type="scientific">Ancylobacter novellus</name>
    <name type="common">Thiobacillus novellus</name>
    <dbReference type="NCBI Taxonomy" id="921"/>
    <lineage>
        <taxon>Bacteria</taxon>
        <taxon>Pseudomonadati</taxon>
        <taxon>Pseudomonadota</taxon>
        <taxon>Alphaproteobacteria</taxon>
        <taxon>Hyphomicrobiales</taxon>
        <taxon>Xanthobacteraceae</taxon>
        <taxon>Ancylobacter</taxon>
    </lineage>
</organism>
<dbReference type="AlphaFoldDB" id="A0A2W5R9E4"/>
<accession>A0A2W5R9E4</accession>
<evidence type="ECO:0000313" key="2">
    <source>
        <dbReference type="Proteomes" id="UP000248887"/>
    </source>
</evidence>
<dbReference type="InterPro" id="IPR009843">
    <property type="entry name" value="DUF1403"/>
</dbReference>
<dbReference type="EMBL" id="QFQD01000018">
    <property type="protein sequence ID" value="PZQ83485.1"/>
    <property type="molecule type" value="Genomic_DNA"/>
</dbReference>
<reference evidence="1 2" key="1">
    <citation type="submission" date="2017-08" db="EMBL/GenBank/DDBJ databases">
        <title>Infants hospitalized years apart are colonized by the same room-sourced microbial strains.</title>
        <authorList>
            <person name="Brooks B."/>
            <person name="Olm M.R."/>
            <person name="Firek B.A."/>
            <person name="Baker R."/>
            <person name="Thomas B.C."/>
            <person name="Morowitz M.J."/>
            <person name="Banfield J.F."/>
        </authorList>
    </citation>
    <scope>NUCLEOTIDE SEQUENCE [LARGE SCALE GENOMIC DNA]</scope>
    <source>
        <strain evidence="1">S2_005_001_R2_27</strain>
    </source>
</reference>
<gene>
    <name evidence="1" type="ORF">DI549_07710</name>
</gene>